<dbReference type="PROSITE" id="PS51379">
    <property type="entry name" value="4FE4S_FER_2"/>
    <property type="match status" value="2"/>
</dbReference>
<keyword evidence="3" id="KW-0411">Iron-sulfur</keyword>
<dbReference type="InterPro" id="IPR023753">
    <property type="entry name" value="FAD/NAD-binding_dom"/>
</dbReference>
<evidence type="ECO:0000259" key="4">
    <source>
        <dbReference type="PROSITE" id="PS51379"/>
    </source>
</evidence>
<organism evidence="5 6">
    <name type="scientific">Mesoterricola silvestris</name>
    <dbReference type="NCBI Taxonomy" id="2927979"/>
    <lineage>
        <taxon>Bacteria</taxon>
        <taxon>Pseudomonadati</taxon>
        <taxon>Acidobacteriota</taxon>
        <taxon>Holophagae</taxon>
        <taxon>Holophagales</taxon>
        <taxon>Holophagaceae</taxon>
        <taxon>Mesoterricola</taxon>
    </lineage>
</organism>
<gene>
    <name evidence="5" type="ORF">METEAL_04370</name>
</gene>
<feature type="domain" description="4Fe-4S ferredoxin-type" evidence="4">
    <location>
        <begin position="595"/>
        <end position="624"/>
    </location>
</feature>
<sequence>MDMGNWQLRVPDDSQYWLEMVKCQYACPVNTDACAYVTAIAEGRYEDAYRAARATNPFASICGRVCGAPCEANCRRGSLDEPVAIRALKRFVTDKFGPETGDYARYREGCDQRMLPPNRGDFERVAVIGAGVSGLTVAHDLVQVGYKVTVFEADAKPGGMLTTGVPVFRLPRELVNHEIEAIVSMGVDLKCNMKLGRDFTIQQLRDEGYKAIFLGVGLPNGRKLSLPGGDAQGVYDGMEFLRAFNDGKALELGRRVMVVGGGNVAYDVARSALRPLEASEEDLVRETMGHEEKVAYDVARSALRLSGDKEIHLMCLESLEEMPADKVEIHEGEEEGIRLHNRRGPKEIVVENGRVKAMRTVKCLSVFNEERRFAPTFDETSLEDIPVDTVIFAIGQTSDLSFLSEADGVETERGLIKVNKDTYQTTAPDIFACGDIAHGARLFIDAIASAHTAARSMHDFLRGTRTDVVVRKRWEPAVYTMAEGWHREERCNAPVLESGVRSASTEIVELSYPEEMARRQGARCLRCNINTVFDTSTCIACNGCVDVCPEDLIKLVGLSRLKDEDAWLKLEQAGAGIPFEAYRAMSVEEKDELGGIMLKDESTCIRCAMCASRCPTHAILMKRFVHYKECVAVPSPNPRILYRK</sequence>
<dbReference type="InterPro" id="IPR028261">
    <property type="entry name" value="DPD_II"/>
</dbReference>
<protein>
    <recommendedName>
        <fullName evidence="4">4Fe-4S ferredoxin-type domain-containing protein</fullName>
    </recommendedName>
</protein>
<dbReference type="EMBL" id="AP027080">
    <property type="protein sequence ID" value="BDU71263.1"/>
    <property type="molecule type" value="Genomic_DNA"/>
</dbReference>
<dbReference type="InterPro" id="IPR036188">
    <property type="entry name" value="FAD/NAD-bd_sf"/>
</dbReference>
<evidence type="ECO:0000313" key="5">
    <source>
        <dbReference type="EMBL" id="BDU71263.1"/>
    </source>
</evidence>
<keyword evidence="1" id="KW-0479">Metal-binding</keyword>
<dbReference type="GO" id="GO:0051536">
    <property type="term" value="F:iron-sulfur cluster binding"/>
    <property type="evidence" value="ECO:0007669"/>
    <property type="project" value="UniProtKB-KW"/>
</dbReference>
<feature type="domain" description="4Fe-4S ferredoxin-type" evidence="4">
    <location>
        <begin position="529"/>
        <end position="558"/>
    </location>
</feature>
<keyword evidence="6" id="KW-1185">Reference proteome</keyword>
<dbReference type="GO" id="GO:0046872">
    <property type="term" value="F:metal ion binding"/>
    <property type="evidence" value="ECO:0007669"/>
    <property type="project" value="UniProtKB-KW"/>
</dbReference>
<dbReference type="Pfam" id="PF07992">
    <property type="entry name" value="Pyr_redox_2"/>
    <property type="match status" value="1"/>
</dbReference>
<dbReference type="SUPFAM" id="SSF46548">
    <property type="entry name" value="alpha-helical ferredoxin"/>
    <property type="match status" value="2"/>
</dbReference>
<accession>A0AA48GVU0</accession>
<evidence type="ECO:0000256" key="3">
    <source>
        <dbReference type="ARBA" id="ARBA00023014"/>
    </source>
</evidence>
<evidence type="ECO:0000256" key="1">
    <source>
        <dbReference type="ARBA" id="ARBA00022723"/>
    </source>
</evidence>
<dbReference type="InterPro" id="IPR017896">
    <property type="entry name" value="4Fe4S_Fe-S-bd"/>
</dbReference>
<evidence type="ECO:0000313" key="6">
    <source>
        <dbReference type="Proteomes" id="UP001238179"/>
    </source>
</evidence>
<dbReference type="PANTHER" id="PTHR42783:SF3">
    <property type="entry name" value="GLUTAMATE SYNTHASE [NADPH] SMALL CHAIN-RELATED"/>
    <property type="match status" value="1"/>
</dbReference>
<dbReference type="InterPro" id="IPR017900">
    <property type="entry name" value="4Fe4S_Fe_S_CS"/>
</dbReference>
<dbReference type="PRINTS" id="PR00419">
    <property type="entry name" value="ADXRDTASE"/>
</dbReference>
<reference evidence="6" key="1">
    <citation type="journal article" date="2023" name="Int. J. Syst. Evol. Microbiol.">
        <title>Mesoterricola silvestris gen. nov., sp. nov., Mesoterricola sediminis sp. nov., Geothrix oryzae sp. nov., Geothrix edaphica sp. nov., Geothrix rubra sp. nov., and Geothrix limicola sp. nov., six novel members of Acidobacteriota isolated from soils.</title>
        <authorList>
            <person name="Itoh H."/>
            <person name="Sugisawa Y."/>
            <person name="Mise K."/>
            <person name="Xu Z."/>
            <person name="Kuniyasu M."/>
            <person name="Ushijima N."/>
            <person name="Kawano K."/>
            <person name="Kobayashi E."/>
            <person name="Shiratori Y."/>
            <person name="Masuda Y."/>
            <person name="Senoo K."/>
        </authorList>
    </citation>
    <scope>NUCLEOTIDE SEQUENCE [LARGE SCALE GENOMIC DNA]</scope>
    <source>
        <strain evidence="6">W79</strain>
    </source>
</reference>
<dbReference type="GO" id="GO:0016491">
    <property type="term" value="F:oxidoreductase activity"/>
    <property type="evidence" value="ECO:0007669"/>
    <property type="project" value="InterPro"/>
</dbReference>
<dbReference type="SUPFAM" id="SSF54862">
    <property type="entry name" value="4Fe-4S ferredoxins"/>
    <property type="match status" value="1"/>
</dbReference>
<dbReference type="AlphaFoldDB" id="A0AA48GVU0"/>
<evidence type="ECO:0000256" key="2">
    <source>
        <dbReference type="ARBA" id="ARBA00023004"/>
    </source>
</evidence>
<dbReference type="PROSITE" id="PS00198">
    <property type="entry name" value="4FE4S_FER_1"/>
    <property type="match status" value="1"/>
</dbReference>
<name>A0AA48GVU0_9BACT</name>
<dbReference type="PANTHER" id="PTHR42783">
    <property type="entry name" value="GLUTAMATE SYNTHASE [NADPH] SMALL CHAIN"/>
    <property type="match status" value="1"/>
</dbReference>
<dbReference type="Gene3D" id="1.10.1060.10">
    <property type="entry name" value="Alpha-helical ferredoxin"/>
    <property type="match status" value="1"/>
</dbReference>
<dbReference type="Pfam" id="PF14691">
    <property type="entry name" value="Fer4_20"/>
    <property type="match status" value="1"/>
</dbReference>
<dbReference type="Proteomes" id="UP001238179">
    <property type="component" value="Chromosome"/>
</dbReference>
<dbReference type="InterPro" id="IPR009051">
    <property type="entry name" value="Helical_ferredxn"/>
</dbReference>
<dbReference type="SUPFAM" id="SSF51971">
    <property type="entry name" value="Nucleotide-binding domain"/>
    <property type="match status" value="2"/>
</dbReference>
<keyword evidence="2" id="KW-0408">Iron</keyword>
<dbReference type="KEGG" id="msil:METEAL_04370"/>
<dbReference type="Gene3D" id="3.50.50.60">
    <property type="entry name" value="FAD/NAD(P)-binding domain"/>
    <property type="match status" value="2"/>
</dbReference>
<dbReference type="Pfam" id="PF12838">
    <property type="entry name" value="Fer4_7"/>
    <property type="match status" value="1"/>
</dbReference>
<proteinExistence type="predicted"/>
<dbReference type="Gene3D" id="3.30.70.20">
    <property type="match status" value="1"/>
</dbReference>